<dbReference type="SUPFAM" id="SSF54373">
    <property type="entry name" value="FAD-linked reductases, C-terminal domain"/>
    <property type="match status" value="1"/>
</dbReference>
<dbReference type="AlphaFoldDB" id="A0A261TU02"/>
<proteinExistence type="predicted"/>
<keyword evidence="4" id="KW-1185">Reference proteome</keyword>
<dbReference type="GO" id="GO:0016491">
    <property type="term" value="F:oxidoreductase activity"/>
    <property type="evidence" value="ECO:0007669"/>
    <property type="project" value="UniProtKB-KW"/>
</dbReference>
<dbReference type="OrthoDB" id="9805337at2"/>
<dbReference type="InterPro" id="IPR036188">
    <property type="entry name" value="FAD/NAD-bd_sf"/>
</dbReference>
<organism evidence="3 4">
    <name type="scientific">Bordetella genomosp. 4</name>
    <dbReference type="NCBI Taxonomy" id="463044"/>
    <lineage>
        <taxon>Bacteria</taxon>
        <taxon>Pseudomonadati</taxon>
        <taxon>Pseudomonadota</taxon>
        <taxon>Betaproteobacteria</taxon>
        <taxon>Burkholderiales</taxon>
        <taxon>Alcaligenaceae</taxon>
        <taxon>Bordetella</taxon>
    </lineage>
</organism>
<gene>
    <name evidence="3" type="ORF">CAL20_19775</name>
</gene>
<comment type="caution">
    <text evidence="3">The sequence shown here is derived from an EMBL/GenBank/DDBJ whole genome shotgun (WGS) entry which is preliminary data.</text>
</comment>
<feature type="domain" description="FAD dependent oxidoreductase" evidence="2">
    <location>
        <begin position="6"/>
        <end position="346"/>
    </location>
</feature>
<evidence type="ECO:0000313" key="3">
    <source>
        <dbReference type="EMBL" id="OZI52905.1"/>
    </source>
</evidence>
<keyword evidence="1" id="KW-0560">Oxidoreductase</keyword>
<dbReference type="Pfam" id="PF01266">
    <property type="entry name" value="DAO"/>
    <property type="match status" value="1"/>
</dbReference>
<evidence type="ECO:0000259" key="2">
    <source>
        <dbReference type="Pfam" id="PF01266"/>
    </source>
</evidence>
<dbReference type="PANTHER" id="PTHR13847">
    <property type="entry name" value="SARCOSINE DEHYDROGENASE-RELATED"/>
    <property type="match status" value="1"/>
</dbReference>
<dbReference type="SUPFAM" id="SSF51905">
    <property type="entry name" value="FAD/NAD(P)-binding domain"/>
    <property type="match status" value="1"/>
</dbReference>
<dbReference type="Gene3D" id="3.50.50.60">
    <property type="entry name" value="FAD/NAD(P)-binding domain"/>
    <property type="match status" value="1"/>
</dbReference>
<dbReference type="RefSeq" id="WP_094822781.1">
    <property type="nucleotide sequence ID" value="NZ_NEVO01000014.1"/>
</dbReference>
<reference evidence="3 4" key="1">
    <citation type="submission" date="2017-05" db="EMBL/GenBank/DDBJ databases">
        <title>Complete and WGS of Bordetella genogroups.</title>
        <authorList>
            <person name="Spilker T."/>
            <person name="LiPuma J."/>
        </authorList>
    </citation>
    <scope>NUCLEOTIDE SEQUENCE [LARGE SCALE GENOMIC DNA]</scope>
    <source>
        <strain evidence="3 4">AU9919</strain>
    </source>
</reference>
<name>A0A261TU02_9BORD</name>
<accession>A0A261TU02</accession>
<dbReference type="GO" id="GO:0005737">
    <property type="term" value="C:cytoplasm"/>
    <property type="evidence" value="ECO:0007669"/>
    <property type="project" value="TreeGrafter"/>
</dbReference>
<evidence type="ECO:0000256" key="1">
    <source>
        <dbReference type="ARBA" id="ARBA00023002"/>
    </source>
</evidence>
<evidence type="ECO:0000313" key="4">
    <source>
        <dbReference type="Proteomes" id="UP000216885"/>
    </source>
</evidence>
<sequence>MAKDYDYIVAGAGMVGAAIAAGLAGQGKRVLMLDGADTDLRAAKANFGLVWVQGKGYGNPHYQRLSRLAAQLWPAFADELERETGIKLDYEQRGGLHFCLGQAQWEARALRMGQWQAQAAETESCIDMLDRGGLERMFPAVRWGAEVSGASFGQMDGHVNPLRLLAALQAAFLSRGGALRSQHPVLNIQAQQGGGFLVHAGTEDRPAVYGASNVVLAAGLGSVALGPMVALDVPLRPQRGQLLVTERVAPLLPVPASGLRQTGEGTVMIGVTQEEVGYDLSTTTDAAVRMSRKALRVLPDLADARWVRHWSCLRVMTPDGVPVYAESTQYPGAWTALCHSGVTLASFHAGPFARALAERKLPDSLEIFHHERFDVSQAA</sequence>
<dbReference type="Proteomes" id="UP000216885">
    <property type="component" value="Unassembled WGS sequence"/>
</dbReference>
<dbReference type="InterPro" id="IPR006076">
    <property type="entry name" value="FAD-dep_OxRdtase"/>
</dbReference>
<protein>
    <submittedName>
        <fullName evidence="3">Nopaline dehydrogenase</fullName>
    </submittedName>
</protein>
<dbReference type="Gene3D" id="3.30.9.10">
    <property type="entry name" value="D-Amino Acid Oxidase, subunit A, domain 2"/>
    <property type="match status" value="1"/>
</dbReference>
<dbReference type="EMBL" id="NEVQ01000020">
    <property type="protein sequence ID" value="OZI52905.1"/>
    <property type="molecule type" value="Genomic_DNA"/>
</dbReference>